<evidence type="ECO:0000256" key="1">
    <source>
        <dbReference type="SAM" id="Phobius"/>
    </source>
</evidence>
<dbReference type="Pfam" id="PF17820">
    <property type="entry name" value="PDZ_6"/>
    <property type="match status" value="1"/>
</dbReference>
<dbReference type="AlphaFoldDB" id="A0A1W1HZV0"/>
<dbReference type="InterPro" id="IPR041489">
    <property type="entry name" value="PDZ_6"/>
</dbReference>
<dbReference type="InterPro" id="IPR005534">
    <property type="entry name" value="Curli_assmbl/transp-comp_CsgG"/>
</dbReference>
<dbReference type="OrthoDB" id="198130at2"/>
<evidence type="ECO:0000313" key="4">
    <source>
        <dbReference type="Proteomes" id="UP000192042"/>
    </source>
</evidence>
<dbReference type="STRING" id="1325564.NSJP_0080"/>
<dbReference type="Gene3D" id="3.40.50.10610">
    <property type="entry name" value="ABC-type transport auxiliary lipoprotein component"/>
    <property type="match status" value="1"/>
</dbReference>
<dbReference type="KEGG" id="nja:NSJP_0080"/>
<dbReference type="GO" id="GO:0030288">
    <property type="term" value="C:outer membrane-bounded periplasmic space"/>
    <property type="evidence" value="ECO:0007669"/>
    <property type="project" value="InterPro"/>
</dbReference>
<dbReference type="EMBL" id="LT828648">
    <property type="protein sequence ID" value="SLM46252.1"/>
    <property type="molecule type" value="Genomic_DNA"/>
</dbReference>
<feature type="transmembrane region" description="Helical" evidence="1">
    <location>
        <begin position="31"/>
        <end position="55"/>
    </location>
</feature>
<dbReference type="InterPro" id="IPR036034">
    <property type="entry name" value="PDZ_sf"/>
</dbReference>
<reference evidence="3 4" key="1">
    <citation type="submission" date="2017-03" db="EMBL/GenBank/DDBJ databases">
        <authorList>
            <person name="Afonso C.L."/>
            <person name="Miller P.J."/>
            <person name="Scott M.A."/>
            <person name="Spackman E."/>
            <person name="Goraichik I."/>
            <person name="Dimitrov K.M."/>
            <person name="Suarez D.L."/>
            <person name="Swayne D.E."/>
        </authorList>
    </citation>
    <scope>NUCLEOTIDE SEQUENCE [LARGE SCALE GENOMIC DNA]</scope>
    <source>
        <strain evidence="3">Genome sequencing of Nitrospira japonica strain NJ11</strain>
    </source>
</reference>
<dbReference type="Pfam" id="PF03783">
    <property type="entry name" value="CsgG"/>
    <property type="match status" value="1"/>
</dbReference>
<proteinExistence type="predicted"/>
<evidence type="ECO:0000259" key="2">
    <source>
        <dbReference type="Pfam" id="PF17820"/>
    </source>
</evidence>
<dbReference type="Proteomes" id="UP000192042">
    <property type="component" value="Chromosome I"/>
</dbReference>
<feature type="domain" description="PDZ" evidence="2">
    <location>
        <begin position="361"/>
        <end position="416"/>
    </location>
</feature>
<name>A0A1W1HZV0_9BACT</name>
<sequence>MTVRSSHCGEPYLDGTLPPMRRSVAAQRSRIFLNMILAVGIGAGASGCGVAYTIVKSESKLDRLAVPMTKAQIIEEIGRPDRVLRDDGRLLVWEYSLTARKQWLYELALCPISVWIGGCLFYPFTNIAADQQREYPHHVVMVNEELCAWGPPAAILQRRKACVATGVQAVQAVNGRFEPVVTGNGPIDRENIDRYRTMAVMLFEDAAGARGSGSRVTGIVTTLMLDLDIHMVERAKLDEVLKEQVIQLTHADDANVLKVGRLVGAQAIIVGEVQQWERRPQDRMHSVSLALRMIDVETGLLLFNGEGHLTDPTTDDPEGSARLIVHRILTRFGAQTGLLGSGRIGVNWELLEERGTRFYLVRELRTGLPGEKAGLKVGDRIVACNGASLATARNERDAKRLCHVDAGEILELEVRRTDEPLHLMVTADKRPGL</sequence>
<keyword evidence="4" id="KW-1185">Reference proteome</keyword>
<gene>
    <name evidence="3" type="ORF">NSJP_0080</name>
</gene>
<keyword evidence="1" id="KW-0812">Transmembrane</keyword>
<protein>
    <recommendedName>
        <fullName evidence="2">PDZ domain-containing protein</fullName>
    </recommendedName>
</protein>
<accession>A0A1W1HZV0</accession>
<keyword evidence="1" id="KW-1133">Transmembrane helix</keyword>
<dbReference type="Gene3D" id="2.30.42.10">
    <property type="match status" value="1"/>
</dbReference>
<dbReference type="SUPFAM" id="SSF50156">
    <property type="entry name" value="PDZ domain-like"/>
    <property type="match status" value="1"/>
</dbReference>
<evidence type="ECO:0000313" key="3">
    <source>
        <dbReference type="EMBL" id="SLM46252.1"/>
    </source>
</evidence>
<organism evidence="3 4">
    <name type="scientific">Nitrospira japonica</name>
    <dbReference type="NCBI Taxonomy" id="1325564"/>
    <lineage>
        <taxon>Bacteria</taxon>
        <taxon>Pseudomonadati</taxon>
        <taxon>Nitrospirota</taxon>
        <taxon>Nitrospiria</taxon>
        <taxon>Nitrospirales</taxon>
        <taxon>Nitrospiraceae</taxon>
        <taxon>Nitrospira</taxon>
    </lineage>
</organism>
<keyword evidence="1" id="KW-0472">Membrane</keyword>